<feature type="region of interest" description="Disordered" evidence="1">
    <location>
        <begin position="61"/>
        <end position="83"/>
    </location>
</feature>
<dbReference type="EMBL" id="BTGU01000013">
    <property type="protein sequence ID" value="GMN41590.1"/>
    <property type="molecule type" value="Genomic_DNA"/>
</dbReference>
<evidence type="ECO:0000256" key="1">
    <source>
        <dbReference type="SAM" id="MobiDB-lite"/>
    </source>
</evidence>
<organism evidence="2 3">
    <name type="scientific">Ficus carica</name>
    <name type="common">Common fig</name>
    <dbReference type="NCBI Taxonomy" id="3494"/>
    <lineage>
        <taxon>Eukaryota</taxon>
        <taxon>Viridiplantae</taxon>
        <taxon>Streptophyta</taxon>
        <taxon>Embryophyta</taxon>
        <taxon>Tracheophyta</taxon>
        <taxon>Spermatophyta</taxon>
        <taxon>Magnoliopsida</taxon>
        <taxon>eudicotyledons</taxon>
        <taxon>Gunneridae</taxon>
        <taxon>Pentapetalae</taxon>
        <taxon>rosids</taxon>
        <taxon>fabids</taxon>
        <taxon>Rosales</taxon>
        <taxon>Moraceae</taxon>
        <taxon>Ficeae</taxon>
        <taxon>Ficus</taxon>
    </lineage>
</organism>
<gene>
    <name evidence="2" type="ORF">TIFTF001_010819</name>
</gene>
<dbReference type="Proteomes" id="UP001187192">
    <property type="component" value="Unassembled WGS sequence"/>
</dbReference>
<comment type="caution">
    <text evidence="2">The sequence shown here is derived from an EMBL/GenBank/DDBJ whole genome shotgun (WGS) entry which is preliminary data.</text>
</comment>
<reference evidence="2" key="1">
    <citation type="submission" date="2023-07" db="EMBL/GenBank/DDBJ databases">
        <title>draft genome sequence of fig (Ficus carica).</title>
        <authorList>
            <person name="Takahashi T."/>
            <person name="Nishimura K."/>
        </authorList>
    </citation>
    <scope>NUCLEOTIDE SEQUENCE</scope>
</reference>
<evidence type="ECO:0000313" key="2">
    <source>
        <dbReference type="EMBL" id="GMN41590.1"/>
    </source>
</evidence>
<sequence length="83" mass="9212">MVGFRDMVVYGVSPFLVVGSLSTAHTYEMDIAHKIIYCNEENGVFMRYEIGLFRKKEAVISPNEQTSTKKPQGASVPSSPKPT</sequence>
<evidence type="ECO:0000313" key="3">
    <source>
        <dbReference type="Proteomes" id="UP001187192"/>
    </source>
</evidence>
<accession>A0AA88D2C5</accession>
<feature type="compositionally biased region" description="Polar residues" evidence="1">
    <location>
        <begin position="62"/>
        <end position="83"/>
    </location>
</feature>
<protein>
    <submittedName>
        <fullName evidence="2">Uncharacterized protein</fullName>
    </submittedName>
</protein>
<dbReference type="AlphaFoldDB" id="A0AA88D2C5"/>
<name>A0AA88D2C5_FICCA</name>
<proteinExistence type="predicted"/>
<keyword evidence="3" id="KW-1185">Reference proteome</keyword>
<dbReference type="Gramene" id="FCD_00002828-RA">
    <property type="protein sequence ID" value="FCD_00002828-RA:cds"/>
    <property type="gene ID" value="FCD_00002828"/>
</dbReference>